<dbReference type="PROSITE" id="PS51257">
    <property type="entry name" value="PROKAR_LIPOPROTEIN"/>
    <property type="match status" value="1"/>
</dbReference>
<keyword evidence="1" id="KW-0732">Signal</keyword>
<accession>A0ABZ2JYQ3</accession>
<feature type="chain" id="PRO_5045860326" evidence="1">
    <location>
        <begin position="18"/>
        <end position="354"/>
    </location>
</feature>
<gene>
    <name evidence="2" type="ORF">LZC95_31245</name>
</gene>
<sequence length="354" mass="38251">MSLRRVCFYASSTLALAAGCLAVSNCKDDDNSNVTDSGVSPFEDVVLPDSQAPPTKFQATAITLELRNQPKTGVPDRVYPAPVVQLQSRPPRRMPDKAQTGLLDLEGMGCAAYHSPTHPELGDDDMGTLTIEGLSGAPKPFTCEWKVTVPVFPDIHYYACNGLTPSPQTGLALRYAPLAPGKRFIEKTDKLVISTTGGAQVKAIPKNQPVPQVAIDNLKVSTDLWNITPDQIDGTKDFDVEYKCGDGDCVQGAGVQLAVITTDGKIDRDDSGAADPYAFPFPSSDWGIILCQEAMTKAPTRMRVNKEIQSVLGKVWTRAFVQLAVFNNRIDATKENDKVVIGTGLGYFGITDRK</sequence>
<protein>
    <submittedName>
        <fullName evidence="2">Uncharacterized protein</fullName>
    </submittedName>
</protein>
<dbReference type="RefSeq" id="WP_394841539.1">
    <property type="nucleotide sequence ID" value="NZ_CP089982.1"/>
</dbReference>
<organism evidence="2 3">
    <name type="scientific">Pendulispora brunnea</name>
    <dbReference type="NCBI Taxonomy" id="2905690"/>
    <lineage>
        <taxon>Bacteria</taxon>
        <taxon>Pseudomonadati</taxon>
        <taxon>Myxococcota</taxon>
        <taxon>Myxococcia</taxon>
        <taxon>Myxococcales</taxon>
        <taxon>Sorangiineae</taxon>
        <taxon>Pendulisporaceae</taxon>
        <taxon>Pendulispora</taxon>
    </lineage>
</organism>
<evidence type="ECO:0000313" key="3">
    <source>
        <dbReference type="Proteomes" id="UP001379533"/>
    </source>
</evidence>
<dbReference type="EMBL" id="CP089982">
    <property type="protein sequence ID" value="WXA90919.1"/>
    <property type="molecule type" value="Genomic_DNA"/>
</dbReference>
<dbReference type="Proteomes" id="UP001379533">
    <property type="component" value="Chromosome"/>
</dbReference>
<evidence type="ECO:0000313" key="2">
    <source>
        <dbReference type="EMBL" id="WXA90919.1"/>
    </source>
</evidence>
<proteinExistence type="predicted"/>
<keyword evidence="3" id="KW-1185">Reference proteome</keyword>
<feature type="signal peptide" evidence="1">
    <location>
        <begin position="1"/>
        <end position="17"/>
    </location>
</feature>
<reference evidence="2 3" key="1">
    <citation type="submission" date="2021-12" db="EMBL/GenBank/DDBJ databases">
        <title>Discovery of the Pendulisporaceae a myxobacterial family with distinct sporulation behavior and unique specialized metabolism.</title>
        <authorList>
            <person name="Garcia R."/>
            <person name="Popoff A."/>
            <person name="Bader C.D."/>
            <person name="Loehr J."/>
            <person name="Walesch S."/>
            <person name="Walt C."/>
            <person name="Boldt J."/>
            <person name="Bunk B."/>
            <person name="Haeckl F.J.F.P.J."/>
            <person name="Gunesch A.P."/>
            <person name="Birkelbach J."/>
            <person name="Nuebel U."/>
            <person name="Pietschmann T."/>
            <person name="Bach T."/>
            <person name="Mueller R."/>
        </authorList>
    </citation>
    <scope>NUCLEOTIDE SEQUENCE [LARGE SCALE GENOMIC DNA]</scope>
    <source>
        <strain evidence="2 3">MSr12523</strain>
    </source>
</reference>
<name>A0ABZ2JYQ3_9BACT</name>
<evidence type="ECO:0000256" key="1">
    <source>
        <dbReference type="SAM" id="SignalP"/>
    </source>
</evidence>